<comment type="caution">
    <text evidence="3">The sequence shown here is derived from an EMBL/GenBank/DDBJ whole genome shotgun (WGS) entry which is preliminary data.</text>
</comment>
<dbReference type="Gene3D" id="3.40.50.720">
    <property type="entry name" value="NAD(P)-binding Rossmann-like Domain"/>
    <property type="match status" value="1"/>
</dbReference>
<dbReference type="PRINTS" id="PR00081">
    <property type="entry name" value="GDHRDH"/>
</dbReference>
<evidence type="ECO:0000256" key="1">
    <source>
        <dbReference type="ARBA" id="ARBA00006484"/>
    </source>
</evidence>
<evidence type="ECO:0000313" key="4">
    <source>
        <dbReference type="Proteomes" id="UP000564644"/>
    </source>
</evidence>
<dbReference type="PANTHER" id="PTHR43669:SF3">
    <property type="entry name" value="ALCOHOL DEHYDROGENASE, PUTATIVE (AFU_ORTHOLOGUE AFUA_3G03445)-RELATED"/>
    <property type="match status" value="1"/>
</dbReference>
<dbReference type="RefSeq" id="WP_185133314.1">
    <property type="nucleotide sequence ID" value="NZ_JACJVO010000052.1"/>
</dbReference>
<gene>
    <name evidence="3" type="ORF">H7C18_32600</name>
</gene>
<proteinExistence type="inferred from homology"/>
<dbReference type="PRINTS" id="PR00080">
    <property type="entry name" value="SDRFAMILY"/>
</dbReference>
<sequence>MKLSGQIVWITDADSPGGKALLLRMAAEGASLLLGSDSGGRELESELAQVRQAGSQAFVYTIDDWRSAEVAQMLAEAAKELGPVDVLIHNRNLVRPISVENGEEDVFREVMNANAKSAFVCAKEAGKQMTAREAGKIIFVGSIHAEKPTGMSFAYSASKGAVKMLAREAAVTLGRHGIEVYSIELGPAEGDDDVFRSDLSGLYDSYRYKVPNAVLGTHEDLAELALFLASGEARYLNGTDIRMDGGFLLHYLDFKMKRPAATGGDAT</sequence>
<keyword evidence="2" id="KW-0560">Oxidoreductase</keyword>
<comment type="similarity">
    <text evidence="1">Belongs to the short-chain dehydrogenases/reductases (SDR) family.</text>
</comment>
<evidence type="ECO:0000256" key="2">
    <source>
        <dbReference type="ARBA" id="ARBA00023002"/>
    </source>
</evidence>
<name>A0A7X0ST57_9BACL</name>
<dbReference type="PANTHER" id="PTHR43669">
    <property type="entry name" value="5-KETO-D-GLUCONATE 5-REDUCTASE"/>
    <property type="match status" value="1"/>
</dbReference>
<dbReference type="SUPFAM" id="SSF51735">
    <property type="entry name" value="NAD(P)-binding Rossmann-fold domains"/>
    <property type="match status" value="1"/>
</dbReference>
<dbReference type="AlphaFoldDB" id="A0A7X0ST57"/>
<dbReference type="GO" id="GO:0016491">
    <property type="term" value="F:oxidoreductase activity"/>
    <property type="evidence" value="ECO:0007669"/>
    <property type="project" value="UniProtKB-KW"/>
</dbReference>
<dbReference type="CDD" id="cd05233">
    <property type="entry name" value="SDR_c"/>
    <property type="match status" value="1"/>
</dbReference>
<accession>A0A7X0ST57</accession>
<keyword evidence="4" id="KW-1185">Reference proteome</keyword>
<reference evidence="3 4" key="1">
    <citation type="submission" date="2020-08" db="EMBL/GenBank/DDBJ databases">
        <title>Cohnella phylogeny.</title>
        <authorList>
            <person name="Dunlap C."/>
        </authorList>
    </citation>
    <scope>NUCLEOTIDE SEQUENCE [LARGE SCALE GENOMIC DNA]</scope>
    <source>
        <strain evidence="3 4">CBP 2801</strain>
    </source>
</reference>
<dbReference type="Pfam" id="PF13561">
    <property type="entry name" value="adh_short_C2"/>
    <property type="match status" value="1"/>
</dbReference>
<dbReference type="InterPro" id="IPR002347">
    <property type="entry name" value="SDR_fam"/>
</dbReference>
<dbReference type="Proteomes" id="UP000564644">
    <property type="component" value="Unassembled WGS sequence"/>
</dbReference>
<dbReference type="InterPro" id="IPR036291">
    <property type="entry name" value="NAD(P)-bd_dom_sf"/>
</dbReference>
<evidence type="ECO:0000313" key="3">
    <source>
        <dbReference type="EMBL" id="MBB6735662.1"/>
    </source>
</evidence>
<dbReference type="EMBL" id="JACJVO010000052">
    <property type="protein sequence ID" value="MBB6735662.1"/>
    <property type="molecule type" value="Genomic_DNA"/>
</dbReference>
<dbReference type="PROSITE" id="PS00061">
    <property type="entry name" value="ADH_SHORT"/>
    <property type="match status" value="1"/>
</dbReference>
<dbReference type="InterPro" id="IPR020904">
    <property type="entry name" value="Sc_DH/Rdtase_CS"/>
</dbReference>
<organism evidence="3 4">
    <name type="scientific">Cohnella zeiphila</name>
    <dbReference type="NCBI Taxonomy" id="2761120"/>
    <lineage>
        <taxon>Bacteria</taxon>
        <taxon>Bacillati</taxon>
        <taxon>Bacillota</taxon>
        <taxon>Bacilli</taxon>
        <taxon>Bacillales</taxon>
        <taxon>Paenibacillaceae</taxon>
        <taxon>Cohnella</taxon>
    </lineage>
</organism>
<protein>
    <submittedName>
        <fullName evidence="3">SDR family oxidoreductase</fullName>
    </submittedName>
</protein>